<sequence>MTESREATLAPVRRFYEVYNTHDLSLLDGLLASEYVGEVNGQRVVGPEAARGVIGAFLAAFPDIRYEVVDTLVEGRRVVTRWRAAATHLGSFAGLAPSGRRVTMTGVTLFQVEEGHISALWNVWDVHGLLEQLRG</sequence>
<proteinExistence type="predicted"/>
<evidence type="ECO:0000313" key="1">
    <source>
        <dbReference type="EMBL" id="BDP44222.1"/>
    </source>
</evidence>
<dbReference type="PANTHER" id="PTHR38436:SF1">
    <property type="entry name" value="ESTER CYCLASE"/>
    <property type="match status" value="1"/>
</dbReference>
<evidence type="ECO:0008006" key="3">
    <source>
        <dbReference type="Google" id="ProtNLM"/>
    </source>
</evidence>
<name>A0ABM8AK74_9DEIO</name>
<dbReference type="Pfam" id="PF07366">
    <property type="entry name" value="SnoaL"/>
    <property type="match status" value="1"/>
</dbReference>
<reference evidence="1" key="1">
    <citation type="submission" date="2022-07" db="EMBL/GenBank/DDBJ databases">
        <title>Complete Genome Sequence of the Radioresistant Bacterium Deinococcus aetherius ST0316, Isolated from the Air Dust collected in Lower Stratosphere above Japan.</title>
        <authorList>
            <person name="Satoh K."/>
            <person name="Hagiwara K."/>
            <person name="Katsumata K."/>
            <person name="Kubo A."/>
            <person name="Yokobori S."/>
            <person name="Yamagishi A."/>
            <person name="Oono Y."/>
            <person name="Narumi I."/>
        </authorList>
    </citation>
    <scope>NUCLEOTIDE SEQUENCE</scope>
    <source>
        <strain evidence="1">ST0316</strain>
        <plasmid evidence="1">pDAETH-2</plasmid>
    </source>
</reference>
<dbReference type="SUPFAM" id="SSF54427">
    <property type="entry name" value="NTF2-like"/>
    <property type="match status" value="1"/>
</dbReference>
<organism evidence="1 2">
    <name type="scientific">Deinococcus aetherius</name>
    <dbReference type="NCBI Taxonomy" id="200252"/>
    <lineage>
        <taxon>Bacteria</taxon>
        <taxon>Thermotogati</taxon>
        <taxon>Deinococcota</taxon>
        <taxon>Deinococci</taxon>
        <taxon>Deinococcales</taxon>
        <taxon>Deinococcaceae</taxon>
        <taxon>Deinococcus</taxon>
    </lineage>
</organism>
<dbReference type="EMBL" id="AP026562">
    <property type="protein sequence ID" value="BDP44222.1"/>
    <property type="molecule type" value="Genomic_DNA"/>
</dbReference>
<accession>A0ABM8AK74</accession>
<keyword evidence="1" id="KW-0614">Plasmid</keyword>
<evidence type="ECO:0000313" key="2">
    <source>
        <dbReference type="Proteomes" id="UP001064971"/>
    </source>
</evidence>
<geneLocation type="plasmid" evidence="1 2">
    <name>pDAETH-2</name>
</geneLocation>
<dbReference type="Proteomes" id="UP001064971">
    <property type="component" value="Plasmid pDAETH-2"/>
</dbReference>
<dbReference type="PANTHER" id="PTHR38436">
    <property type="entry name" value="POLYKETIDE CYCLASE SNOAL-LIKE DOMAIN"/>
    <property type="match status" value="1"/>
</dbReference>
<gene>
    <name evidence="1" type="ORF">DAETH_41910</name>
</gene>
<keyword evidence="2" id="KW-1185">Reference proteome</keyword>
<dbReference type="InterPro" id="IPR032710">
    <property type="entry name" value="NTF2-like_dom_sf"/>
</dbReference>
<dbReference type="Gene3D" id="3.10.450.50">
    <property type="match status" value="1"/>
</dbReference>
<protein>
    <recommendedName>
        <fullName evidence="3">Ester cyclase</fullName>
    </recommendedName>
</protein>
<dbReference type="InterPro" id="IPR009959">
    <property type="entry name" value="Cyclase_SnoaL-like"/>
</dbReference>
<dbReference type="RefSeq" id="WP_264778090.1">
    <property type="nucleotide sequence ID" value="NZ_AP026562.1"/>
</dbReference>